<dbReference type="SUPFAM" id="SSF53056">
    <property type="entry name" value="beta-carbonic anhydrase, cab"/>
    <property type="match status" value="1"/>
</dbReference>
<dbReference type="EMBL" id="MBFT01000399">
    <property type="protein sequence ID" value="PVU91758.1"/>
    <property type="molecule type" value="Genomic_DNA"/>
</dbReference>
<comment type="catalytic activity">
    <reaction evidence="6 8">
        <text>hydrogencarbonate + H(+) = CO2 + H2O</text>
        <dbReference type="Rhea" id="RHEA:10748"/>
        <dbReference type="ChEBI" id="CHEBI:15377"/>
        <dbReference type="ChEBI" id="CHEBI:15378"/>
        <dbReference type="ChEBI" id="CHEBI:16526"/>
        <dbReference type="ChEBI" id="CHEBI:17544"/>
        <dbReference type="EC" id="4.2.1.1"/>
    </reaction>
</comment>
<gene>
    <name evidence="9" type="ORF">BB559_003986</name>
</gene>
<protein>
    <recommendedName>
        <fullName evidence="2 8">Carbonic anhydrase</fullName>
        <ecNumber evidence="2 8">4.2.1.1</ecNumber>
    </recommendedName>
    <alternativeName>
        <fullName evidence="8">Carbonate dehydratase</fullName>
    </alternativeName>
</protein>
<evidence type="ECO:0000256" key="5">
    <source>
        <dbReference type="ARBA" id="ARBA00023239"/>
    </source>
</evidence>
<name>A0A2T9YHC7_9FUNG</name>
<proteinExistence type="inferred from homology"/>
<dbReference type="Pfam" id="PF00484">
    <property type="entry name" value="Pro_CA"/>
    <property type="match status" value="1"/>
</dbReference>
<dbReference type="SMART" id="SM00947">
    <property type="entry name" value="Pro_CA"/>
    <property type="match status" value="1"/>
</dbReference>
<dbReference type="Gene3D" id="3.40.1050.10">
    <property type="entry name" value="Carbonic anhydrase"/>
    <property type="match status" value="1"/>
</dbReference>
<organism evidence="9 10">
    <name type="scientific">Furculomyces boomerangus</name>
    <dbReference type="NCBI Taxonomy" id="61424"/>
    <lineage>
        <taxon>Eukaryota</taxon>
        <taxon>Fungi</taxon>
        <taxon>Fungi incertae sedis</taxon>
        <taxon>Zoopagomycota</taxon>
        <taxon>Kickxellomycotina</taxon>
        <taxon>Harpellomycetes</taxon>
        <taxon>Harpellales</taxon>
        <taxon>Harpellaceae</taxon>
        <taxon>Furculomyces</taxon>
    </lineage>
</organism>
<keyword evidence="10" id="KW-1185">Reference proteome</keyword>
<evidence type="ECO:0000256" key="6">
    <source>
        <dbReference type="ARBA" id="ARBA00048348"/>
    </source>
</evidence>
<dbReference type="CDD" id="cd00883">
    <property type="entry name" value="beta_CA_cladeA"/>
    <property type="match status" value="1"/>
</dbReference>
<keyword evidence="3 7" id="KW-0479">Metal-binding</keyword>
<feature type="binding site" evidence="7">
    <location>
        <position position="157"/>
    </location>
    <ligand>
        <name>Zn(2+)</name>
        <dbReference type="ChEBI" id="CHEBI:29105"/>
    </ligand>
</feature>
<dbReference type="STRING" id="61424.A0A2T9YHC7"/>
<evidence type="ECO:0000256" key="3">
    <source>
        <dbReference type="ARBA" id="ARBA00022723"/>
    </source>
</evidence>
<accession>A0A2T9YHC7</accession>
<evidence type="ECO:0000256" key="8">
    <source>
        <dbReference type="RuleBase" id="RU003956"/>
    </source>
</evidence>
<sequence length="255" mass="28631">MNSRAFSTLQRSSITKLIFQAKPIRIHRGYTASLLNSIRKQQFPPNIKYVHNSPKPVPALSLPEQILKYNKEWAKNKTKADSSYFENMTAVQTPEILWIGCSDSRVCSDVLTGSNFGRVFTLRNVGNSLSTTDTNSLAVIQFAVETLKIKHIVIVGHTFCGAMEAAFKYNSLNGPISDWIKPIADLYNKNKPTIDALPTHKQQNQALSELNVKRNVDIINSLDIIKKTKKSGKELNIHGWIYDIENGSLQDLKVS</sequence>
<keyword evidence="5 8" id="KW-0456">Lyase</keyword>
<feature type="binding site" evidence="7">
    <location>
        <position position="101"/>
    </location>
    <ligand>
        <name>Zn(2+)</name>
        <dbReference type="ChEBI" id="CHEBI:29105"/>
    </ligand>
</feature>
<dbReference type="GO" id="GO:0015976">
    <property type="term" value="P:carbon utilization"/>
    <property type="evidence" value="ECO:0007669"/>
    <property type="project" value="InterPro"/>
</dbReference>
<dbReference type="Proteomes" id="UP000245699">
    <property type="component" value="Unassembled WGS sequence"/>
</dbReference>
<dbReference type="AlphaFoldDB" id="A0A2T9YHC7"/>
<dbReference type="InterPro" id="IPR036874">
    <property type="entry name" value="Carbonic_anhydrase_sf"/>
</dbReference>
<evidence type="ECO:0000313" key="9">
    <source>
        <dbReference type="EMBL" id="PVU91758.1"/>
    </source>
</evidence>
<dbReference type="InterPro" id="IPR015892">
    <property type="entry name" value="Carbonic_anhydrase_CS"/>
</dbReference>
<comment type="function">
    <text evidence="8">Reversible hydration of carbon dioxide.</text>
</comment>
<reference evidence="9 10" key="1">
    <citation type="journal article" date="2018" name="MBio">
        <title>Comparative Genomics Reveals the Core Gene Toolbox for the Fungus-Insect Symbiosis.</title>
        <authorList>
            <person name="Wang Y."/>
            <person name="Stata M."/>
            <person name="Wang W."/>
            <person name="Stajich J.E."/>
            <person name="White M.M."/>
            <person name="Moncalvo J.M."/>
        </authorList>
    </citation>
    <scope>NUCLEOTIDE SEQUENCE [LARGE SCALE GENOMIC DNA]</scope>
    <source>
        <strain evidence="9 10">AUS-77-4</strain>
    </source>
</reference>
<comment type="similarity">
    <text evidence="1 8">Belongs to the beta-class carbonic anhydrase family.</text>
</comment>
<comment type="cofactor">
    <cofactor evidence="7">
        <name>Zn(2+)</name>
        <dbReference type="ChEBI" id="CHEBI:29105"/>
    </cofactor>
    <text evidence="7">Binds 1 zinc ion per subunit.</text>
</comment>
<evidence type="ECO:0000256" key="4">
    <source>
        <dbReference type="ARBA" id="ARBA00022833"/>
    </source>
</evidence>
<dbReference type="PROSITE" id="PS00705">
    <property type="entry name" value="PROK_CO2_ANHYDRASE_2"/>
    <property type="match status" value="1"/>
</dbReference>
<dbReference type="OrthoDB" id="10248475at2759"/>
<feature type="binding site" evidence="7">
    <location>
        <position position="160"/>
    </location>
    <ligand>
        <name>Zn(2+)</name>
        <dbReference type="ChEBI" id="CHEBI:29105"/>
    </ligand>
</feature>
<dbReference type="PANTHER" id="PTHR11002:SF76">
    <property type="entry name" value="CARBONIC ANHYDRASE"/>
    <property type="match status" value="1"/>
</dbReference>
<comment type="caution">
    <text evidence="9">The sequence shown here is derived from an EMBL/GenBank/DDBJ whole genome shotgun (WGS) entry which is preliminary data.</text>
</comment>
<evidence type="ECO:0000313" key="10">
    <source>
        <dbReference type="Proteomes" id="UP000245699"/>
    </source>
</evidence>
<dbReference type="GO" id="GO:0008270">
    <property type="term" value="F:zinc ion binding"/>
    <property type="evidence" value="ECO:0007669"/>
    <property type="project" value="UniProtKB-UniRule"/>
</dbReference>
<dbReference type="GO" id="GO:0004089">
    <property type="term" value="F:carbonate dehydratase activity"/>
    <property type="evidence" value="ECO:0007669"/>
    <property type="project" value="UniProtKB-UniRule"/>
</dbReference>
<dbReference type="EC" id="4.2.1.1" evidence="2 8"/>
<feature type="binding site" evidence="7">
    <location>
        <position position="103"/>
    </location>
    <ligand>
        <name>Zn(2+)</name>
        <dbReference type="ChEBI" id="CHEBI:29105"/>
    </ligand>
</feature>
<dbReference type="PANTHER" id="PTHR11002">
    <property type="entry name" value="CARBONIC ANHYDRASE"/>
    <property type="match status" value="1"/>
</dbReference>
<keyword evidence="4 7" id="KW-0862">Zinc</keyword>
<evidence type="ECO:0000256" key="1">
    <source>
        <dbReference type="ARBA" id="ARBA00006217"/>
    </source>
</evidence>
<evidence type="ECO:0000256" key="7">
    <source>
        <dbReference type="PIRSR" id="PIRSR601765-1"/>
    </source>
</evidence>
<evidence type="ECO:0000256" key="2">
    <source>
        <dbReference type="ARBA" id="ARBA00012925"/>
    </source>
</evidence>
<dbReference type="InterPro" id="IPR001765">
    <property type="entry name" value="Carbonic_anhydrase"/>
</dbReference>